<proteinExistence type="predicted"/>
<evidence type="ECO:0000256" key="1">
    <source>
        <dbReference type="SAM" id="MobiDB-lite"/>
    </source>
</evidence>
<feature type="region of interest" description="Disordered" evidence="1">
    <location>
        <begin position="1"/>
        <end position="31"/>
    </location>
</feature>
<name>A0ABR3EXD6_9AGAR</name>
<dbReference type="EMBL" id="JBAHYK010001550">
    <property type="protein sequence ID" value="KAL0567584.1"/>
    <property type="molecule type" value="Genomic_DNA"/>
</dbReference>
<protein>
    <recommendedName>
        <fullName evidence="4">Transposase</fullName>
    </recommendedName>
</protein>
<feature type="region of interest" description="Disordered" evidence="1">
    <location>
        <begin position="250"/>
        <end position="309"/>
    </location>
</feature>
<accession>A0ABR3EXD6</accession>
<feature type="compositionally biased region" description="Low complexity" evidence="1">
    <location>
        <begin position="252"/>
        <end position="264"/>
    </location>
</feature>
<keyword evidence="3" id="KW-1185">Reference proteome</keyword>
<evidence type="ECO:0000313" key="2">
    <source>
        <dbReference type="EMBL" id="KAL0567584.1"/>
    </source>
</evidence>
<sequence>MDNTREATRVNKKLRKANHDSGSENQKEQPIKIDLLAEDGGKQIRKLFKKVMREYTLFEGKRVRKDNMKPITIFTTDDCERWKAWDRTFDFRISFALSTWKSDRREFMYFPGRLVFVDEQRAIAFTPRTQTNTDQRFSLVSAFDSLYGKEKELFVDNGYGQGTDIFYAGRYRCVKISGSHPAGFIHHTTELPWVLTRPVMDYQDPHFGLKLRPSDINSLMLSGEITFEFMGLQCVGFDMDLYHALSPHTAGSSNESSCDISDSELASPDVKSKKRSRTEAFPNDNHEQDRNKRGSQGRKSTGTFNHKAR</sequence>
<reference evidence="2 3" key="1">
    <citation type="submission" date="2024-02" db="EMBL/GenBank/DDBJ databases">
        <title>A draft genome for the cacao thread blight pathogen Marasmius crinis-equi.</title>
        <authorList>
            <person name="Cohen S.P."/>
            <person name="Baruah I.K."/>
            <person name="Amoako-Attah I."/>
            <person name="Bukari Y."/>
            <person name="Meinhardt L.W."/>
            <person name="Bailey B.A."/>
        </authorList>
    </citation>
    <scope>NUCLEOTIDE SEQUENCE [LARGE SCALE GENOMIC DNA]</scope>
    <source>
        <strain evidence="2 3">GH-76</strain>
    </source>
</reference>
<feature type="compositionally biased region" description="Basic and acidic residues" evidence="1">
    <location>
        <begin position="17"/>
        <end position="31"/>
    </location>
</feature>
<dbReference type="Proteomes" id="UP001465976">
    <property type="component" value="Unassembled WGS sequence"/>
</dbReference>
<organism evidence="2 3">
    <name type="scientific">Marasmius crinis-equi</name>
    <dbReference type="NCBI Taxonomy" id="585013"/>
    <lineage>
        <taxon>Eukaryota</taxon>
        <taxon>Fungi</taxon>
        <taxon>Dikarya</taxon>
        <taxon>Basidiomycota</taxon>
        <taxon>Agaricomycotina</taxon>
        <taxon>Agaricomycetes</taxon>
        <taxon>Agaricomycetidae</taxon>
        <taxon>Agaricales</taxon>
        <taxon>Marasmiineae</taxon>
        <taxon>Marasmiaceae</taxon>
        <taxon>Marasmius</taxon>
    </lineage>
</organism>
<evidence type="ECO:0008006" key="4">
    <source>
        <dbReference type="Google" id="ProtNLM"/>
    </source>
</evidence>
<comment type="caution">
    <text evidence="2">The sequence shown here is derived from an EMBL/GenBank/DDBJ whole genome shotgun (WGS) entry which is preliminary data.</text>
</comment>
<gene>
    <name evidence="2" type="ORF">V5O48_014408</name>
</gene>
<feature type="compositionally biased region" description="Polar residues" evidence="1">
    <location>
        <begin position="297"/>
        <end position="309"/>
    </location>
</feature>
<evidence type="ECO:0000313" key="3">
    <source>
        <dbReference type="Proteomes" id="UP001465976"/>
    </source>
</evidence>